<dbReference type="AlphaFoldDB" id="A0A0V0J8Q0"/>
<dbReference type="InterPro" id="IPR001611">
    <property type="entry name" value="Leu-rich_rpt"/>
</dbReference>
<sequence length="778" mass="88083">MLQGKTHVIKRPSDPCQNAITLIKSDALPANASKNLSNNINLVDRYSPFTFSDNGTTPVKIVRSHSTLRDRHPVRTLNFEYIRKLPALERQCITCLDISGRNFNDEKMSHLVECRNLTFINASDNTLSLRCFKQFEKLRTLDLSLNEIYGLKSGPDTLLNVVELDLSFNFVRPDDLLVLGTFPSLRVLWLTGNEIAHIPEQPLKLSEETYMTTDRWFAVLEELHLNSNKLKDAAVIASLSRFPRLRYLNLACNEFTAFPVLHLREHFEDESKHSLTRTSPQILALKTKHSQTPKPNITSAQSFSHKKTIVTTASSLHSQKQHPHFIIESSFRKASLKKDQMERTLSHNTEAEAVQERNHVRKKPFYGSLVDYEEVVVPSIVTKFVHRVLKKRQSQRQSSTTTTVGKPLFHKSSLRRLQNVGLDSGTFNRPLGSNSSYSSMSITFGENSLFPGLEKLDLSFNHIRDDVQILPVIVCPKLQELVLGGNPITTQKTKISREVEEILIKTCGINIQIERVGIKDAERRVGERLRKKITRKIHKVDTMPIRPEYKIKSKLPSLKKLDVDAALRKQREEDRQRDVATSIFIKRDTQSEEETTVLSGKIAPDTSLDFLSTGPHSEDDRSEVFQHNNPKETSADSCFVPQLELVADAAVKSEESVVQTVPYPILPDLDMSMDRSTLPNTIQDCLTELRELVHYDGLHLAKTLKPPKLNKKNEPKVTNAGFVLALEERSSPVLRVSNPFALQLSQFTAVAMKTENLSTVIFCIPQHVLVVIALNCSL</sequence>
<evidence type="ECO:0000256" key="3">
    <source>
        <dbReference type="ARBA" id="ARBA00022614"/>
    </source>
</evidence>
<reference evidence="5" key="1">
    <citation type="submission" date="2016-01" db="EMBL/GenBank/DDBJ databases">
        <title>Reference transcriptome for the parasite Schistocephalus solidus: insights into the molecular evolution of parasitism.</title>
        <authorList>
            <person name="Hebert F.O."/>
            <person name="Grambauer S."/>
            <person name="Barber I."/>
            <person name="Landry C.R."/>
            <person name="Aubin-Horth N."/>
        </authorList>
    </citation>
    <scope>NUCLEOTIDE SEQUENCE</scope>
</reference>
<keyword evidence="3" id="KW-0433">Leucine-rich repeat</keyword>
<dbReference type="InterPro" id="IPR032675">
    <property type="entry name" value="LRR_dom_sf"/>
</dbReference>
<keyword evidence="2" id="KW-0963">Cytoplasm</keyword>
<proteinExistence type="predicted"/>
<name>A0A0V0J8Q0_SCHSO</name>
<accession>A0A0V0J8Q0</accession>
<dbReference type="PANTHER" id="PTHR22710">
    <property type="entry name" value="X-RAY RADIATION RESISTANCE ASSOCIATED PROTEIN 1 XRRA1"/>
    <property type="match status" value="1"/>
</dbReference>
<evidence type="ECO:0000313" key="5">
    <source>
        <dbReference type="EMBL" id="JAP61822.1"/>
    </source>
</evidence>
<dbReference type="GO" id="GO:0005737">
    <property type="term" value="C:cytoplasm"/>
    <property type="evidence" value="ECO:0007669"/>
    <property type="project" value="UniProtKB-SubCell"/>
</dbReference>
<dbReference type="PROSITE" id="PS51450">
    <property type="entry name" value="LRR"/>
    <property type="match status" value="1"/>
</dbReference>
<organism evidence="5">
    <name type="scientific">Schistocephalus solidus</name>
    <name type="common">Tapeworm</name>
    <dbReference type="NCBI Taxonomy" id="70667"/>
    <lineage>
        <taxon>Eukaryota</taxon>
        <taxon>Metazoa</taxon>
        <taxon>Spiralia</taxon>
        <taxon>Lophotrochozoa</taxon>
        <taxon>Platyhelminthes</taxon>
        <taxon>Cestoda</taxon>
        <taxon>Eucestoda</taxon>
        <taxon>Diphyllobothriidea</taxon>
        <taxon>Diphyllobothriidae</taxon>
        <taxon>Schistocephalus</taxon>
    </lineage>
</organism>
<protein>
    <submittedName>
        <fullName evidence="5">X-ray radiation resistance-associated protein 1</fullName>
    </submittedName>
</protein>
<dbReference type="PANTHER" id="PTHR22710:SF2">
    <property type="entry name" value="X-RAY RADIATION RESISTANCE-ASSOCIATED PROTEIN 1"/>
    <property type="match status" value="1"/>
</dbReference>
<dbReference type="SUPFAM" id="SSF52047">
    <property type="entry name" value="RNI-like"/>
    <property type="match status" value="1"/>
</dbReference>
<dbReference type="GO" id="GO:0005634">
    <property type="term" value="C:nucleus"/>
    <property type="evidence" value="ECO:0007669"/>
    <property type="project" value="TreeGrafter"/>
</dbReference>
<gene>
    <name evidence="5" type="primary">XRRA1</name>
    <name evidence="5" type="ORF">TR112467</name>
</gene>
<comment type="subcellular location">
    <subcellularLocation>
        <location evidence="1">Cytoplasm</location>
    </subcellularLocation>
</comment>
<dbReference type="Gene3D" id="3.80.10.10">
    <property type="entry name" value="Ribonuclease Inhibitor"/>
    <property type="match status" value="3"/>
</dbReference>
<evidence type="ECO:0000256" key="4">
    <source>
        <dbReference type="ARBA" id="ARBA00022737"/>
    </source>
</evidence>
<evidence type="ECO:0000256" key="1">
    <source>
        <dbReference type="ARBA" id="ARBA00004496"/>
    </source>
</evidence>
<evidence type="ECO:0000256" key="2">
    <source>
        <dbReference type="ARBA" id="ARBA00022490"/>
    </source>
</evidence>
<dbReference type="EMBL" id="GEEE01001403">
    <property type="protein sequence ID" value="JAP61822.1"/>
    <property type="molecule type" value="Transcribed_RNA"/>
</dbReference>
<dbReference type="Pfam" id="PF13516">
    <property type="entry name" value="LRR_6"/>
    <property type="match status" value="1"/>
</dbReference>
<keyword evidence="4" id="KW-0677">Repeat</keyword>